<dbReference type="SMART" id="SM00173">
    <property type="entry name" value="RAS"/>
    <property type="match status" value="1"/>
</dbReference>
<dbReference type="EMBL" id="BARU01006615">
    <property type="protein sequence ID" value="GAH34443.1"/>
    <property type="molecule type" value="Genomic_DNA"/>
</dbReference>
<dbReference type="SMART" id="SM00174">
    <property type="entry name" value="RHO"/>
    <property type="match status" value="1"/>
</dbReference>
<evidence type="ECO:0008006" key="3">
    <source>
        <dbReference type="Google" id="ProtNLM"/>
    </source>
</evidence>
<evidence type="ECO:0000313" key="2">
    <source>
        <dbReference type="EMBL" id="GAH34443.1"/>
    </source>
</evidence>
<dbReference type="FunFam" id="3.40.50.300:FF:001329">
    <property type="entry name" value="Small GTP-binding protein, putative"/>
    <property type="match status" value="1"/>
</dbReference>
<dbReference type="NCBIfam" id="TIGR00231">
    <property type="entry name" value="small_GTP"/>
    <property type="match status" value="1"/>
</dbReference>
<accession>X1GN65</accession>
<reference evidence="2" key="1">
    <citation type="journal article" date="2014" name="Front. Microbiol.">
        <title>High frequency of phylogenetically diverse reductive dehalogenase-homologous genes in deep subseafloor sedimentary metagenomes.</title>
        <authorList>
            <person name="Kawai M."/>
            <person name="Futagami T."/>
            <person name="Toyoda A."/>
            <person name="Takaki Y."/>
            <person name="Nishi S."/>
            <person name="Hori S."/>
            <person name="Arai W."/>
            <person name="Tsubouchi T."/>
            <person name="Morono Y."/>
            <person name="Uchiyama I."/>
            <person name="Ito T."/>
            <person name="Fujiyama A."/>
            <person name="Inagaki F."/>
            <person name="Takami H."/>
        </authorList>
    </citation>
    <scope>NUCLEOTIDE SEQUENCE</scope>
    <source>
        <strain evidence="2">Expedition CK06-06</strain>
    </source>
</reference>
<dbReference type="SMART" id="SM00175">
    <property type="entry name" value="RAB"/>
    <property type="match status" value="1"/>
</dbReference>
<dbReference type="CDD" id="cd00154">
    <property type="entry name" value="Rab"/>
    <property type="match status" value="1"/>
</dbReference>
<evidence type="ECO:0000256" key="1">
    <source>
        <dbReference type="ARBA" id="ARBA00022741"/>
    </source>
</evidence>
<dbReference type="Pfam" id="PF00071">
    <property type="entry name" value="Ras"/>
    <property type="match status" value="1"/>
</dbReference>
<keyword evidence="1" id="KW-0547">Nucleotide-binding</keyword>
<dbReference type="InterPro" id="IPR005225">
    <property type="entry name" value="Small_GTP-bd"/>
</dbReference>
<gene>
    <name evidence="2" type="ORF">S03H2_13022</name>
</gene>
<dbReference type="GO" id="GO:0003924">
    <property type="term" value="F:GTPase activity"/>
    <property type="evidence" value="ECO:0007669"/>
    <property type="project" value="InterPro"/>
</dbReference>
<dbReference type="PRINTS" id="PR00449">
    <property type="entry name" value="RASTRNSFRMNG"/>
</dbReference>
<dbReference type="InterPro" id="IPR001806">
    <property type="entry name" value="Small_GTPase"/>
</dbReference>
<dbReference type="PROSITE" id="PS51421">
    <property type="entry name" value="RAS"/>
    <property type="match status" value="1"/>
</dbReference>
<dbReference type="AlphaFoldDB" id="X1GN65"/>
<dbReference type="PANTHER" id="PTHR47978">
    <property type="match status" value="1"/>
</dbReference>
<organism evidence="2">
    <name type="scientific">marine sediment metagenome</name>
    <dbReference type="NCBI Taxonomy" id="412755"/>
    <lineage>
        <taxon>unclassified sequences</taxon>
        <taxon>metagenomes</taxon>
        <taxon>ecological metagenomes</taxon>
    </lineage>
</organism>
<dbReference type="GO" id="GO:0005525">
    <property type="term" value="F:GTP binding"/>
    <property type="evidence" value="ECO:0007669"/>
    <property type="project" value="InterPro"/>
</dbReference>
<sequence length="163" mass="18245">MFGPGSVGKTSLLVRYIKDYFSSDLKQTIGSNFLIKDVLINEQNIRLLLWDIGGQDQFAKLRTIYFKGSNAAFGVFDLTSPQSLLKLPGWISSIKKTVKKSIPILIVGNKNDLERQIERSEAEDLAKRLNCEYLETSAKTGDNVELAFEKLARACLDNINIGK</sequence>
<proteinExistence type="predicted"/>
<comment type="caution">
    <text evidence="2">The sequence shown here is derived from an EMBL/GenBank/DDBJ whole genome shotgun (WGS) entry which is preliminary data.</text>
</comment>
<protein>
    <recommendedName>
        <fullName evidence="3">GTP-binding protein</fullName>
    </recommendedName>
</protein>
<dbReference type="SUPFAM" id="SSF52540">
    <property type="entry name" value="P-loop containing nucleoside triphosphate hydrolases"/>
    <property type="match status" value="1"/>
</dbReference>
<name>X1GN65_9ZZZZ</name>
<dbReference type="PROSITE" id="PS51420">
    <property type="entry name" value="RHO"/>
    <property type="match status" value="1"/>
</dbReference>
<dbReference type="PROSITE" id="PS51419">
    <property type="entry name" value="RAB"/>
    <property type="match status" value="1"/>
</dbReference>
<dbReference type="InterPro" id="IPR027417">
    <property type="entry name" value="P-loop_NTPase"/>
</dbReference>
<dbReference type="Gene3D" id="3.40.50.300">
    <property type="entry name" value="P-loop containing nucleotide triphosphate hydrolases"/>
    <property type="match status" value="1"/>
</dbReference>